<dbReference type="AlphaFoldDB" id="A0A1G2D1M0"/>
<gene>
    <name evidence="2" type="ORF">A3D65_00910</name>
</gene>
<dbReference type="EMBL" id="MHLL01000077">
    <property type="protein sequence ID" value="OGZ06801.1"/>
    <property type="molecule type" value="Genomic_DNA"/>
</dbReference>
<organism evidence="2 3">
    <name type="scientific">Candidatus Lloydbacteria bacterium RIFCSPHIGHO2_02_FULL_50_13</name>
    <dbReference type="NCBI Taxonomy" id="1798661"/>
    <lineage>
        <taxon>Bacteria</taxon>
        <taxon>Candidatus Lloydiibacteriota</taxon>
    </lineage>
</organism>
<feature type="coiled-coil region" evidence="1">
    <location>
        <begin position="11"/>
        <end position="38"/>
    </location>
</feature>
<dbReference type="Proteomes" id="UP000177996">
    <property type="component" value="Unassembled WGS sequence"/>
</dbReference>
<proteinExistence type="predicted"/>
<reference evidence="2 3" key="1">
    <citation type="journal article" date="2016" name="Nat. Commun.">
        <title>Thousands of microbial genomes shed light on interconnected biogeochemical processes in an aquifer system.</title>
        <authorList>
            <person name="Anantharaman K."/>
            <person name="Brown C.T."/>
            <person name="Hug L.A."/>
            <person name="Sharon I."/>
            <person name="Castelle C.J."/>
            <person name="Probst A.J."/>
            <person name="Thomas B.C."/>
            <person name="Singh A."/>
            <person name="Wilkins M.J."/>
            <person name="Karaoz U."/>
            <person name="Brodie E.L."/>
            <person name="Williams K.H."/>
            <person name="Hubbard S.S."/>
            <person name="Banfield J.F."/>
        </authorList>
    </citation>
    <scope>NUCLEOTIDE SEQUENCE [LARGE SCALE GENOMIC DNA]</scope>
</reference>
<accession>A0A1G2D1M0</accession>
<evidence type="ECO:0000313" key="3">
    <source>
        <dbReference type="Proteomes" id="UP000177996"/>
    </source>
</evidence>
<comment type="caution">
    <text evidence="2">The sequence shown here is derived from an EMBL/GenBank/DDBJ whole genome shotgun (WGS) entry which is preliminary data.</text>
</comment>
<keyword evidence="1" id="KW-0175">Coiled coil</keyword>
<sequence length="139" mass="15481">MLEALAKAGMVSKADAEREEALREFERQEAQARSATAEQFSADDLRGAETIGKFEHIAKTLLLAGNITTIELVRAGNVLKERLGTTDAVQRLVALTYHLREHIKDDVQPEDRERIIKAAFRKAGSKFPGDKKGGKKKHR</sequence>
<name>A0A1G2D1M0_9BACT</name>
<evidence type="ECO:0000256" key="1">
    <source>
        <dbReference type="SAM" id="Coils"/>
    </source>
</evidence>
<evidence type="ECO:0000313" key="2">
    <source>
        <dbReference type="EMBL" id="OGZ06801.1"/>
    </source>
</evidence>
<protein>
    <submittedName>
        <fullName evidence="2">Uncharacterized protein</fullName>
    </submittedName>
</protein>